<sequence length="135" mass="15406">MAYQALDCITSSDIEALGLPSEVAERFYQNLNEIIRNYSSATPETWQRVSKHLLEPDLPFSLHQMMYYGCYKGFGPDPPAWIPDPLVAVLSLARRRDPEEVVSNNVFVSLRFQSFKTELEDVETDLELLCSLEMG</sequence>
<dbReference type="Proteomes" id="UP000306102">
    <property type="component" value="Unassembled WGS sequence"/>
</dbReference>
<keyword evidence="2" id="KW-1185">Reference proteome</keyword>
<reference evidence="1 2" key="1">
    <citation type="journal article" date="2018" name="Proc. Natl. Acad. Sci. U.S.A.">
        <title>Draft genome sequence of Camellia sinensis var. sinensis provides insights into the evolution of the tea genome and tea quality.</title>
        <authorList>
            <person name="Wei C."/>
            <person name="Yang H."/>
            <person name="Wang S."/>
            <person name="Zhao J."/>
            <person name="Liu C."/>
            <person name="Gao L."/>
            <person name="Xia E."/>
            <person name="Lu Y."/>
            <person name="Tai Y."/>
            <person name="She G."/>
            <person name="Sun J."/>
            <person name="Cao H."/>
            <person name="Tong W."/>
            <person name="Gao Q."/>
            <person name="Li Y."/>
            <person name="Deng W."/>
            <person name="Jiang X."/>
            <person name="Wang W."/>
            <person name="Chen Q."/>
            <person name="Zhang S."/>
            <person name="Li H."/>
            <person name="Wu J."/>
            <person name="Wang P."/>
            <person name="Li P."/>
            <person name="Shi C."/>
            <person name="Zheng F."/>
            <person name="Jian J."/>
            <person name="Huang B."/>
            <person name="Shan D."/>
            <person name="Shi M."/>
            <person name="Fang C."/>
            <person name="Yue Y."/>
            <person name="Li F."/>
            <person name="Li D."/>
            <person name="Wei S."/>
            <person name="Han B."/>
            <person name="Jiang C."/>
            <person name="Yin Y."/>
            <person name="Xia T."/>
            <person name="Zhang Z."/>
            <person name="Bennetzen J.L."/>
            <person name="Zhao S."/>
            <person name="Wan X."/>
        </authorList>
    </citation>
    <scope>NUCLEOTIDE SEQUENCE [LARGE SCALE GENOMIC DNA]</scope>
    <source>
        <strain evidence="2">cv. Shuchazao</strain>
        <tissue evidence="1">Leaf</tissue>
    </source>
</reference>
<dbReference type="STRING" id="542762.A0A4S4DYV1"/>
<gene>
    <name evidence="1" type="ORF">TEA_015522</name>
</gene>
<dbReference type="EMBL" id="SDRB02009213">
    <property type="protein sequence ID" value="THG08652.1"/>
    <property type="molecule type" value="Genomic_DNA"/>
</dbReference>
<accession>A0A4S4DYV1</accession>
<proteinExistence type="predicted"/>
<protein>
    <submittedName>
        <fullName evidence="1">Uncharacterized protein</fullName>
    </submittedName>
</protein>
<dbReference type="PANTHER" id="PTHR44378:SF2">
    <property type="entry name" value="ACYL-ACTIVATING ENZYME 17, PEROXISOMAL-RELATED"/>
    <property type="match status" value="1"/>
</dbReference>
<evidence type="ECO:0000313" key="1">
    <source>
        <dbReference type="EMBL" id="THG08652.1"/>
    </source>
</evidence>
<evidence type="ECO:0000313" key="2">
    <source>
        <dbReference type="Proteomes" id="UP000306102"/>
    </source>
</evidence>
<comment type="caution">
    <text evidence="1">The sequence shown here is derived from an EMBL/GenBank/DDBJ whole genome shotgun (WGS) entry which is preliminary data.</text>
</comment>
<dbReference type="PANTHER" id="PTHR44378">
    <property type="entry name" value="ACYL-ACTIVATING ENZYME 17, PEROXISOMAL-RELATED"/>
    <property type="match status" value="1"/>
</dbReference>
<organism evidence="1 2">
    <name type="scientific">Camellia sinensis var. sinensis</name>
    <name type="common">China tea</name>
    <dbReference type="NCBI Taxonomy" id="542762"/>
    <lineage>
        <taxon>Eukaryota</taxon>
        <taxon>Viridiplantae</taxon>
        <taxon>Streptophyta</taxon>
        <taxon>Embryophyta</taxon>
        <taxon>Tracheophyta</taxon>
        <taxon>Spermatophyta</taxon>
        <taxon>Magnoliopsida</taxon>
        <taxon>eudicotyledons</taxon>
        <taxon>Gunneridae</taxon>
        <taxon>Pentapetalae</taxon>
        <taxon>asterids</taxon>
        <taxon>Ericales</taxon>
        <taxon>Theaceae</taxon>
        <taxon>Camellia</taxon>
    </lineage>
</organism>
<name>A0A4S4DYV1_CAMSN</name>
<dbReference type="AlphaFoldDB" id="A0A4S4DYV1"/>